<sequence>MSESNCINCTPGCATSYRVRLLIEGDDFPPQSMTSAQIDELPEGSYEIIGTD</sequence>
<gene>
    <name evidence="1" type="ORF">LR394_08235</name>
</gene>
<dbReference type="RefSeq" id="WP_231440056.1">
    <property type="nucleotide sequence ID" value="NZ_JAJOMB010000003.1"/>
</dbReference>
<proteinExistence type="predicted"/>
<evidence type="ECO:0000313" key="1">
    <source>
        <dbReference type="EMBL" id="MCD5310880.1"/>
    </source>
</evidence>
<protein>
    <submittedName>
        <fullName evidence="1">Uncharacterized protein</fullName>
    </submittedName>
</protein>
<comment type="caution">
    <text evidence="1">The sequence shown here is derived from an EMBL/GenBank/DDBJ whole genome shotgun (WGS) entry which is preliminary data.</text>
</comment>
<evidence type="ECO:0000313" key="2">
    <source>
        <dbReference type="Proteomes" id="UP001138997"/>
    </source>
</evidence>
<dbReference type="Proteomes" id="UP001138997">
    <property type="component" value="Unassembled WGS sequence"/>
</dbReference>
<accession>A0A9X1NB62</accession>
<organism evidence="1 2">
    <name type="scientific">Kineosporia babensis</name>
    <dbReference type="NCBI Taxonomy" id="499548"/>
    <lineage>
        <taxon>Bacteria</taxon>
        <taxon>Bacillati</taxon>
        <taxon>Actinomycetota</taxon>
        <taxon>Actinomycetes</taxon>
        <taxon>Kineosporiales</taxon>
        <taxon>Kineosporiaceae</taxon>
        <taxon>Kineosporia</taxon>
    </lineage>
</organism>
<keyword evidence="2" id="KW-1185">Reference proteome</keyword>
<dbReference type="EMBL" id="JAJOMB010000003">
    <property type="protein sequence ID" value="MCD5310880.1"/>
    <property type="molecule type" value="Genomic_DNA"/>
</dbReference>
<reference evidence="1" key="1">
    <citation type="submission" date="2021-11" db="EMBL/GenBank/DDBJ databases">
        <title>Streptomyces corallinus and Kineosporia corallina sp. nov., two new coral-derived marine actinobacteria.</title>
        <authorList>
            <person name="Buangrab K."/>
            <person name="Sutthacheep M."/>
            <person name="Yeemin T."/>
            <person name="Harunari E."/>
            <person name="Igarashi Y."/>
            <person name="Sripreechasak P."/>
            <person name="Kanchanasin P."/>
            <person name="Tanasupawat S."/>
            <person name="Phongsopitanun W."/>
        </authorList>
    </citation>
    <scope>NUCLEOTIDE SEQUENCE</scope>
    <source>
        <strain evidence="1">JCM 31032</strain>
    </source>
</reference>
<name>A0A9X1NB62_9ACTN</name>
<dbReference type="AlphaFoldDB" id="A0A9X1NB62"/>